<dbReference type="PANTHER" id="PTHR30435:SF19">
    <property type="entry name" value="FLAGELLAR BASAL-BODY ROD PROTEIN FLGG"/>
    <property type="match status" value="1"/>
</dbReference>
<comment type="subcellular location">
    <subcellularLocation>
        <location evidence="1 4">Bacterial flagellum basal body</location>
    </subcellularLocation>
</comment>
<protein>
    <submittedName>
        <fullName evidence="8">Flagellar basal-body rod protein FlgF</fullName>
    </submittedName>
</protein>
<dbReference type="InterPro" id="IPR020013">
    <property type="entry name" value="Flagellar_FlgE/F/G"/>
</dbReference>
<feature type="domain" description="Flagellar basal-body/hook protein C-terminal" evidence="6">
    <location>
        <begin position="199"/>
        <end position="241"/>
    </location>
</feature>
<gene>
    <name evidence="8" type="primary">flgG1</name>
    <name evidence="8" type="ORF">GCM10017044_25790</name>
</gene>
<feature type="domain" description="Flagellar hook protein FlgE/F/G-like D1" evidence="7">
    <location>
        <begin position="87"/>
        <end position="152"/>
    </location>
</feature>
<evidence type="ECO:0000259" key="7">
    <source>
        <dbReference type="Pfam" id="PF22692"/>
    </source>
</evidence>
<dbReference type="GO" id="GO:0009425">
    <property type="term" value="C:bacterial-type flagellum basal body"/>
    <property type="evidence" value="ECO:0007669"/>
    <property type="project" value="UniProtKB-SubCell"/>
</dbReference>
<keyword evidence="8" id="KW-0282">Flagellum</keyword>
<comment type="similarity">
    <text evidence="2 4">Belongs to the flagella basal body rod proteins family.</text>
</comment>
<dbReference type="RefSeq" id="WP_191253578.1">
    <property type="nucleotide sequence ID" value="NZ_BNCI01000002.1"/>
</dbReference>
<dbReference type="Pfam" id="PF06429">
    <property type="entry name" value="Flg_bbr_C"/>
    <property type="match status" value="1"/>
</dbReference>
<feature type="domain" description="Flagellar basal body rod protein N-terminal" evidence="5">
    <location>
        <begin position="14"/>
        <end position="35"/>
    </location>
</feature>
<comment type="caution">
    <text evidence="8">The sequence shown here is derived from an EMBL/GenBank/DDBJ whole genome shotgun (WGS) entry which is preliminary data.</text>
</comment>
<dbReference type="EMBL" id="BNCI01000002">
    <property type="protein sequence ID" value="GHF29377.1"/>
    <property type="molecule type" value="Genomic_DNA"/>
</dbReference>
<organism evidence="8 9">
    <name type="scientific">Kordiimonas sediminis</name>
    <dbReference type="NCBI Taxonomy" id="1735581"/>
    <lineage>
        <taxon>Bacteria</taxon>
        <taxon>Pseudomonadati</taxon>
        <taxon>Pseudomonadota</taxon>
        <taxon>Alphaproteobacteria</taxon>
        <taxon>Kordiimonadales</taxon>
        <taxon>Kordiimonadaceae</taxon>
        <taxon>Kordiimonas</taxon>
    </lineage>
</organism>
<dbReference type="GO" id="GO:0071978">
    <property type="term" value="P:bacterial-type flagellum-dependent swarming motility"/>
    <property type="evidence" value="ECO:0007669"/>
    <property type="project" value="TreeGrafter"/>
</dbReference>
<dbReference type="Pfam" id="PF22692">
    <property type="entry name" value="LlgE_F_G_D1"/>
    <property type="match status" value="1"/>
</dbReference>
<evidence type="ECO:0000256" key="4">
    <source>
        <dbReference type="RuleBase" id="RU362116"/>
    </source>
</evidence>
<evidence type="ECO:0000313" key="9">
    <source>
        <dbReference type="Proteomes" id="UP000630923"/>
    </source>
</evidence>
<proteinExistence type="inferred from homology"/>
<evidence type="ECO:0000259" key="5">
    <source>
        <dbReference type="Pfam" id="PF00460"/>
    </source>
</evidence>
<keyword evidence="8" id="KW-0969">Cilium</keyword>
<name>A0A919AW93_9PROT</name>
<dbReference type="AlphaFoldDB" id="A0A919AW93"/>
<evidence type="ECO:0000256" key="3">
    <source>
        <dbReference type="ARBA" id="ARBA00023143"/>
    </source>
</evidence>
<keyword evidence="8" id="KW-0966">Cell projection</keyword>
<evidence type="ECO:0000313" key="8">
    <source>
        <dbReference type="EMBL" id="GHF29377.1"/>
    </source>
</evidence>
<reference evidence="8" key="1">
    <citation type="journal article" date="2014" name="Int. J. Syst. Evol. Microbiol.">
        <title>Complete genome sequence of Corynebacterium casei LMG S-19264T (=DSM 44701T), isolated from a smear-ripened cheese.</title>
        <authorList>
            <consortium name="US DOE Joint Genome Institute (JGI-PGF)"/>
            <person name="Walter F."/>
            <person name="Albersmeier A."/>
            <person name="Kalinowski J."/>
            <person name="Ruckert C."/>
        </authorList>
    </citation>
    <scope>NUCLEOTIDE SEQUENCE</scope>
    <source>
        <strain evidence="8">KCTC 42590</strain>
    </source>
</reference>
<dbReference type="InterPro" id="IPR010930">
    <property type="entry name" value="Flg_bb/hook_C_dom"/>
</dbReference>
<keyword evidence="9" id="KW-1185">Reference proteome</keyword>
<keyword evidence="3 4" id="KW-0975">Bacterial flagellum</keyword>
<dbReference type="Pfam" id="PF00460">
    <property type="entry name" value="Flg_bb_rod"/>
    <property type="match status" value="1"/>
</dbReference>
<evidence type="ECO:0000259" key="6">
    <source>
        <dbReference type="Pfam" id="PF06429"/>
    </source>
</evidence>
<dbReference type="PANTHER" id="PTHR30435">
    <property type="entry name" value="FLAGELLAR PROTEIN"/>
    <property type="match status" value="1"/>
</dbReference>
<dbReference type="InterPro" id="IPR001444">
    <property type="entry name" value="Flag_bb_rod_N"/>
</dbReference>
<dbReference type="NCBIfam" id="TIGR03506">
    <property type="entry name" value="FlgEFG_subfam"/>
    <property type="match status" value="1"/>
</dbReference>
<evidence type="ECO:0000256" key="1">
    <source>
        <dbReference type="ARBA" id="ARBA00004117"/>
    </source>
</evidence>
<dbReference type="SUPFAM" id="SSF117143">
    <property type="entry name" value="Flagellar hook protein flgE"/>
    <property type="match status" value="1"/>
</dbReference>
<reference evidence="8" key="2">
    <citation type="submission" date="2020-09" db="EMBL/GenBank/DDBJ databases">
        <authorList>
            <person name="Sun Q."/>
            <person name="Kim S."/>
        </authorList>
    </citation>
    <scope>NUCLEOTIDE SEQUENCE</scope>
    <source>
        <strain evidence="8">KCTC 42590</strain>
    </source>
</reference>
<dbReference type="Proteomes" id="UP000630923">
    <property type="component" value="Unassembled WGS sequence"/>
</dbReference>
<dbReference type="InterPro" id="IPR037925">
    <property type="entry name" value="FlgE/F/G-like"/>
</dbReference>
<evidence type="ECO:0000256" key="2">
    <source>
        <dbReference type="ARBA" id="ARBA00009677"/>
    </source>
</evidence>
<dbReference type="InterPro" id="IPR053967">
    <property type="entry name" value="LlgE_F_G-like_D1"/>
</dbReference>
<sequence length="248" mass="27628">MDTALFVGLAHKTALRRRMDVTANNIANMSTTAFKKERVAFKEYLMDVSGSAGAAGDKISFVQDYAVVRNLDQGQMVPTSNPLDIYINGRGYLTAEGRGGETLYTRNGRLKIDEENYLSLYTGERILDETGQAIQIPDQDKEIHIAADGTLTTDQGQIAKLGVATFQNEGQMKRQGNSLYSSDENPLPPETAYDVKLEQRALESSNVNAVESMVEMIDVLRSYQRAVKQGKEYEDMRQNSLDRLARVQ</sequence>
<accession>A0A919AW93</accession>